<comment type="caution">
    <text evidence="17">The sequence shown here is derived from an EMBL/GenBank/DDBJ whole genome shotgun (WGS) entry which is preliminary data.</text>
</comment>
<keyword evidence="9" id="KW-1133">Transmembrane helix</keyword>
<accession>A0A8X7XKA8</accession>
<dbReference type="InterPro" id="IPR051136">
    <property type="entry name" value="Intracellular_Lectin-GPT"/>
</dbReference>
<dbReference type="GO" id="GO:0006954">
    <property type="term" value="P:inflammatory response"/>
    <property type="evidence" value="ECO:0007669"/>
    <property type="project" value="InterPro"/>
</dbReference>
<keyword evidence="4 15" id="KW-0964">Secreted</keyword>
<dbReference type="PRINTS" id="PR01359">
    <property type="entry name" value="INTRLEUKIN1B"/>
</dbReference>
<evidence type="ECO:0000256" key="3">
    <source>
        <dbReference type="ARBA" id="ARBA00010448"/>
    </source>
</evidence>
<dbReference type="GO" id="GO:0005615">
    <property type="term" value="C:extracellular space"/>
    <property type="evidence" value="ECO:0007669"/>
    <property type="project" value="InterPro"/>
</dbReference>
<dbReference type="GO" id="GO:0005789">
    <property type="term" value="C:endoplasmic reticulum membrane"/>
    <property type="evidence" value="ECO:0007669"/>
    <property type="project" value="TreeGrafter"/>
</dbReference>
<dbReference type="GO" id="GO:0030134">
    <property type="term" value="C:COPII-coated ER to Golgi transport vesicle"/>
    <property type="evidence" value="ECO:0007669"/>
    <property type="project" value="TreeGrafter"/>
</dbReference>
<dbReference type="GO" id="GO:0006955">
    <property type="term" value="P:immune response"/>
    <property type="evidence" value="ECO:0007669"/>
    <property type="project" value="InterPro"/>
</dbReference>
<evidence type="ECO:0000256" key="8">
    <source>
        <dbReference type="ARBA" id="ARBA00022734"/>
    </source>
</evidence>
<keyword evidence="10" id="KW-0333">Golgi apparatus</keyword>
<feature type="domain" description="L-type lectin-like" evidence="16">
    <location>
        <begin position="1"/>
        <end position="217"/>
    </location>
</feature>
<comment type="subcellular location">
    <subcellularLocation>
        <location evidence="14">Endomembrane system</location>
        <topology evidence="14">Single-pass type I membrane protein</topology>
    </subcellularLocation>
    <subcellularLocation>
        <location evidence="1">Golgi apparatus membrane</location>
        <topology evidence="1">Single-pass membrane protein</topology>
    </subcellularLocation>
    <subcellularLocation>
        <location evidence="2 15">Secreted</location>
    </subcellularLocation>
</comment>
<dbReference type="PANTHER" id="PTHR12223">
    <property type="entry name" value="VESICULAR MANNOSE-BINDING LECTIN"/>
    <property type="match status" value="1"/>
</dbReference>
<dbReference type="GO" id="GO:0046872">
    <property type="term" value="F:metal ion binding"/>
    <property type="evidence" value="ECO:0007669"/>
    <property type="project" value="UniProtKB-KW"/>
</dbReference>
<dbReference type="GO" id="GO:0005793">
    <property type="term" value="C:endoplasmic reticulum-Golgi intermediate compartment"/>
    <property type="evidence" value="ECO:0007669"/>
    <property type="project" value="TreeGrafter"/>
</dbReference>
<dbReference type="FunFam" id="2.60.120.200:FF:000017">
    <property type="entry name" value="Vesicular integral-membrane protein VIP36"/>
    <property type="match status" value="1"/>
</dbReference>
<evidence type="ECO:0000256" key="6">
    <source>
        <dbReference type="ARBA" id="ARBA00022723"/>
    </source>
</evidence>
<evidence type="ECO:0000256" key="15">
    <source>
        <dbReference type="RuleBase" id="RU003753"/>
    </source>
</evidence>
<evidence type="ECO:0000256" key="11">
    <source>
        <dbReference type="ARBA" id="ARBA00023136"/>
    </source>
</evidence>
<dbReference type="GO" id="GO:0000139">
    <property type="term" value="C:Golgi membrane"/>
    <property type="evidence" value="ECO:0007669"/>
    <property type="project" value="UniProtKB-SubCell"/>
</dbReference>
<keyword evidence="13" id="KW-0325">Glycoprotein</keyword>
<evidence type="ECO:0000256" key="1">
    <source>
        <dbReference type="ARBA" id="ARBA00004194"/>
    </source>
</evidence>
<feature type="non-terminal residue" evidence="17">
    <location>
        <position position="456"/>
    </location>
</feature>
<name>A0A8X7XKA8_POLSE</name>
<dbReference type="InterPro" id="IPR013320">
    <property type="entry name" value="ConA-like_dom_sf"/>
</dbReference>
<dbReference type="SMART" id="SM00125">
    <property type="entry name" value="IL1"/>
    <property type="match status" value="1"/>
</dbReference>
<dbReference type="Pfam" id="PF03388">
    <property type="entry name" value="Lectin_leg-like"/>
    <property type="match status" value="1"/>
</dbReference>
<keyword evidence="8" id="KW-0430">Lectin</keyword>
<evidence type="ECO:0000256" key="10">
    <source>
        <dbReference type="ARBA" id="ARBA00023034"/>
    </source>
</evidence>
<reference evidence="17 18" key="1">
    <citation type="journal article" date="2021" name="Cell">
        <title>Tracing the genetic footprints of vertebrate landing in non-teleost ray-finned fishes.</title>
        <authorList>
            <person name="Bi X."/>
            <person name="Wang K."/>
            <person name="Yang L."/>
            <person name="Pan H."/>
            <person name="Jiang H."/>
            <person name="Wei Q."/>
            <person name="Fang M."/>
            <person name="Yu H."/>
            <person name="Zhu C."/>
            <person name="Cai Y."/>
            <person name="He Y."/>
            <person name="Gan X."/>
            <person name="Zeng H."/>
            <person name="Yu D."/>
            <person name="Zhu Y."/>
            <person name="Jiang H."/>
            <person name="Qiu Q."/>
            <person name="Yang H."/>
            <person name="Zhang Y.E."/>
            <person name="Wang W."/>
            <person name="Zhu M."/>
            <person name="He S."/>
            <person name="Zhang G."/>
        </authorList>
    </citation>
    <scope>NUCLEOTIDE SEQUENCE [LARGE SCALE GENOMIC DNA]</scope>
    <source>
        <strain evidence="17">Bchr_013</strain>
    </source>
</reference>
<keyword evidence="12" id="KW-1015">Disulfide bond</keyword>
<dbReference type="GO" id="GO:0005149">
    <property type="term" value="F:interleukin-1 receptor binding"/>
    <property type="evidence" value="ECO:0007669"/>
    <property type="project" value="UniProtKB-UniRule"/>
</dbReference>
<dbReference type="Gene3D" id="2.60.120.200">
    <property type="match status" value="1"/>
</dbReference>
<evidence type="ECO:0000256" key="9">
    <source>
        <dbReference type="ARBA" id="ARBA00022989"/>
    </source>
</evidence>
<keyword evidence="7" id="KW-0732">Signal</keyword>
<feature type="non-terminal residue" evidence="17">
    <location>
        <position position="1"/>
    </location>
</feature>
<dbReference type="PRINTS" id="PR01357">
    <property type="entry name" value="INTRLEUKN1AB"/>
</dbReference>
<dbReference type="InterPro" id="IPR005052">
    <property type="entry name" value="Lectin_leg"/>
</dbReference>
<dbReference type="CDD" id="cd23296">
    <property type="entry name" value="beta-trefoil_IL1B"/>
    <property type="match status" value="1"/>
</dbReference>
<comment type="similarity">
    <text evidence="3 15">Belongs to the IL-1 family.</text>
</comment>
<dbReference type="GO" id="GO:0005125">
    <property type="term" value="F:cytokine activity"/>
    <property type="evidence" value="ECO:0007669"/>
    <property type="project" value="UniProtKB-UniRule"/>
</dbReference>
<dbReference type="InterPro" id="IPR000975">
    <property type="entry name" value="IL-1_fam"/>
</dbReference>
<evidence type="ECO:0000256" key="13">
    <source>
        <dbReference type="ARBA" id="ARBA00023180"/>
    </source>
</evidence>
<dbReference type="Pfam" id="PF00340">
    <property type="entry name" value="IL1"/>
    <property type="match status" value="1"/>
</dbReference>
<evidence type="ECO:0000256" key="2">
    <source>
        <dbReference type="ARBA" id="ARBA00004613"/>
    </source>
</evidence>
<dbReference type="Gene3D" id="2.80.10.50">
    <property type="match status" value="1"/>
</dbReference>
<evidence type="ECO:0000256" key="4">
    <source>
        <dbReference type="ARBA" id="ARBA00022525"/>
    </source>
</evidence>
<dbReference type="AlphaFoldDB" id="A0A8X7XKA8"/>
<evidence type="ECO:0000313" key="18">
    <source>
        <dbReference type="Proteomes" id="UP000886611"/>
    </source>
</evidence>
<keyword evidence="6" id="KW-0479">Metal-binding</keyword>
<protein>
    <recommendedName>
        <fullName evidence="15">Interleukin-1</fullName>
    </recommendedName>
</protein>
<dbReference type="PRINTS" id="PR00264">
    <property type="entry name" value="INTERLEUKIN1"/>
</dbReference>
<gene>
    <name evidence="17" type="primary">Lman2l</name>
    <name evidence="17" type="ORF">GTO96_0004114</name>
</gene>
<evidence type="ECO:0000313" key="17">
    <source>
        <dbReference type="EMBL" id="KAG2469144.1"/>
    </source>
</evidence>
<dbReference type="EMBL" id="JAATIS010000220">
    <property type="protein sequence ID" value="KAG2469144.1"/>
    <property type="molecule type" value="Genomic_DNA"/>
</dbReference>
<keyword evidence="18" id="KW-1185">Reference proteome</keyword>
<dbReference type="Proteomes" id="UP000886611">
    <property type="component" value="Unassembled WGS sequence"/>
</dbReference>
<keyword evidence="5" id="KW-0812">Transmembrane</keyword>
<sequence length="456" mass="52139">MVGNSGVGSGSSSHWDLMGSAMVMMQYVRLTPDVQSKQGAIWNRIPCYLRDWEMQVHFKVHGQGKKNLNGDGFAIWYTKERMQPGPVFGSKDMFAGLGVFVDTYPNEEKQQERIFPYIMAMVGNGTLGYDHERDGRPTELGGCTALVRNLNQDTFLVIRYVRRRLTVMIDIDGKSEWRDCLDIPGVRLPKGYYFGASSVTGDLSDNHDIISLKLYQLTVERSAEEEREDKEIKYTTMQQLVSLVITVGKLKSYRRMITKPFSDTDLVSFLVDQDIIEEKVVQEVTSSNPFESESIFSQTQSNILHSIRDLEQKCWVLRQFSNHSDLIAVTLQGPNLKREVKLNLSTYRLVNPSKMQPVILGISGTKLYLSCAKSADTPVLQLEEVDDSSQLQTIDSDSDMVRFLFYKQESGSTTQFESALCESWYISTDFDERKEVTLCHMENQVQERNTRFLLFR</sequence>
<dbReference type="GO" id="GO:0005537">
    <property type="term" value="F:D-mannose binding"/>
    <property type="evidence" value="ECO:0007669"/>
    <property type="project" value="TreeGrafter"/>
</dbReference>
<dbReference type="PANTHER" id="PTHR12223:SF20">
    <property type="entry name" value="VIP36-LIKE PROTEIN"/>
    <property type="match status" value="1"/>
</dbReference>
<dbReference type="PROSITE" id="PS51328">
    <property type="entry name" value="L_LECTIN_LIKE"/>
    <property type="match status" value="1"/>
</dbReference>
<evidence type="ECO:0000256" key="14">
    <source>
        <dbReference type="ARBA" id="ARBA00046288"/>
    </source>
</evidence>
<organism evidence="17 18">
    <name type="scientific">Polypterus senegalus</name>
    <name type="common">Senegal bichir</name>
    <dbReference type="NCBI Taxonomy" id="55291"/>
    <lineage>
        <taxon>Eukaryota</taxon>
        <taxon>Metazoa</taxon>
        <taxon>Chordata</taxon>
        <taxon>Craniata</taxon>
        <taxon>Vertebrata</taxon>
        <taxon>Euteleostomi</taxon>
        <taxon>Actinopterygii</taxon>
        <taxon>Polypteriformes</taxon>
        <taxon>Polypteridae</taxon>
        <taxon>Polypterus</taxon>
    </lineage>
</organism>
<dbReference type="SUPFAM" id="SSF50353">
    <property type="entry name" value="Cytokine"/>
    <property type="match status" value="1"/>
</dbReference>
<keyword evidence="11" id="KW-0472">Membrane</keyword>
<dbReference type="GO" id="GO:0006888">
    <property type="term" value="P:endoplasmic reticulum to Golgi vesicle-mediated transport"/>
    <property type="evidence" value="ECO:0007669"/>
    <property type="project" value="TreeGrafter"/>
</dbReference>
<evidence type="ECO:0000256" key="12">
    <source>
        <dbReference type="ARBA" id="ARBA00023157"/>
    </source>
</evidence>
<evidence type="ECO:0000256" key="7">
    <source>
        <dbReference type="ARBA" id="ARBA00022729"/>
    </source>
</evidence>
<dbReference type="InterPro" id="IPR008996">
    <property type="entry name" value="IL1/FGF"/>
</dbReference>
<evidence type="ECO:0000259" key="16">
    <source>
        <dbReference type="PROSITE" id="PS51328"/>
    </source>
</evidence>
<evidence type="ECO:0000256" key="5">
    <source>
        <dbReference type="ARBA" id="ARBA00022692"/>
    </source>
</evidence>
<proteinExistence type="inferred from homology"/>
<dbReference type="SUPFAM" id="SSF49899">
    <property type="entry name" value="Concanavalin A-like lectins/glucanases"/>
    <property type="match status" value="1"/>
</dbReference>